<reference evidence="1 2" key="1">
    <citation type="submission" date="2017-07" db="EMBL/GenBank/DDBJ databases">
        <title>Annotated genome sequence of Bacterioplanes sanyensis isolated from Red Sea.</title>
        <authorList>
            <person name="Rehman Z.U."/>
        </authorList>
    </citation>
    <scope>NUCLEOTIDE SEQUENCE [LARGE SCALE GENOMIC DNA]</scope>
    <source>
        <strain evidence="1 2">NV9</strain>
    </source>
</reference>
<dbReference type="InterPro" id="IPR011990">
    <property type="entry name" value="TPR-like_helical_dom_sf"/>
</dbReference>
<evidence type="ECO:0000313" key="2">
    <source>
        <dbReference type="Proteomes" id="UP000202440"/>
    </source>
</evidence>
<organism evidence="1 2">
    <name type="scientific">Bacterioplanes sanyensis</name>
    <dbReference type="NCBI Taxonomy" id="1249553"/>
    <lineage>
        <taxon>Bacteria</taxon>
        <taxon>Pseudomonadati</taxon>
        <taxon>Pseudomonadota</taxon>
        <taxon>Gammaproteobacteria</taxon>
        <taxon>Oceanospirillales</taxon>
        <taxon>Oceanospirillaceae</taxon>
        <taxon>Bacterioplanes</taxon>
    </lineage>
</organism>
<dbReference type="Proteomes" id="UP000202440">
    <property type="component" value="Chromosome"/>
</dbReference>
<dbReference type="Gene3D" id="1.25.40.10">
    <property type="entry name" value="Tetratricopeptide repeat domain"/>
    <property type="match status" value="1"/>
</dbReference>
<dbReference type="EMBL" id="CP022530">
    <property type="protein sequence ID" value="ASP40265.1"/>
    <property type="molecule type" value="Genomic_DNA"/>
</dbReference>
<keyword evidence="2" id="KW-1185">Reference proteome</keyword>
<protein>
    <submittedName>
        <fullName evidence="1">Outer membrane assembly lipoprotein YfiO</fullName>
    </submittedName>
</protein>
<sequence>MLPDQGYRMIRVALIVVAIALSGCAATTPLIVAEAGGHQIARKDEDRKVRAAAALKEEPDLLTYSVDAIVRGKTEEAVATYMKGYSAPDYSQNMKSLALYQVALLYMNRYNDQRDDDKARAYLQQHSIEFPASRLKPRIDKRLSILNQRAQDPVDLSAKQLLKRVDRKQLLLQQDIPFDAQLTPMSERAITQERVADAETVYLILYDNKASSAHMRAKALYQLGLIYMSPYNRHGNNDKALAYFRKISQEFPDTEIAQQASKRINTLINRQ</sequence>
<dbReference type="SUPFAM" id="SSF81901">
    <property type="entry name" value="HCP-like"/>
    <property type="match status" value="1"/>
</dbReference>
<proteinExistence type="predicted"/>
<evidence type="ECO:0000313" key="1">
    <source>
        <dbReference type="EMBL" id="ASP40265.1"/>
    </source>
</evidence>
<gene>
    <name evidence="1" type="ORF">CHH28_16975</name>
</gene>
<dbReference type="AlphaFoldDB" id="A0A222FMK9"/>
<keyword evidence="1" id="KW-0449">Lipoprotein</keyword>
<dbReference type="KEGG" id="bsan:CHH28_16975"/>
<accession>A0A222FMK9</accession>
<name>A0A222FMK9_9GAMM</name>